<dbReference type="Proteomes" id="UP000007129">
    <property type="component" value="Unassembled WGS sequence"/>
</dbReference>
<dbReference type="AlphaFoldDB" id="K2QH62"/>
<sequence length="128" mass="14441">VPPQFRRAANLLSFCYDSFDGAPDEEVLEFMEEDVLALCKYAGALGEAVSAYEKQEAKEIAAAGGRSNWQHARNISRSENWQRHQAGLGGVGLMKPTNEVVDEEFEDKCFARMSNADKRWFWYGSNVK</sequence>
<dbReference type="InParanoid" id="K2QH62"/>
<evidence type="ECO:0000313" key="1">
    <source>
        <dbReference type="EMBL" id="EKG09076.1"/>
    </source>
</evidence>
<dbReference type="HOGENOM" id="CLU_1964786_0_0_1"/>
<proteinExistence type="predicted"/>
<reference evidence="1 2" key="1">
    <citation type="journal article" date="2012" name="BMC Genomics">
        <title>Tools to kill: Genome of one of the most destructive plant pathogenic fungi Macrophomina phaseolina.</title>
        <authorList>
            <person name="Islam M.S."/>
            <person name="Haque M.S."/>
            <person name="Islam M.M."/>
            <person name="Emdad E.M."/>
            <person name="Halim A."/>
            <person name="Hossen Q.M.M."/>
            <person name="Hossain M.Z."/>
            <person name="Ahmed B."/>
            <person name="Rahim S."/>
            <person name="Rahman M.S."/>
            <person name="Alam M.M."/>
            <person name="Hou S."/>
            <person name="Wan X."/>
            <person name="Saito J.A."/>
            <person name="Alam M."/>
        </authorList>
    </citation>
    <scope>NUCLEOTIDE SEQUENCE [LARGE SCALE GENOMIC DNA]</scope>
    <source>
        <strain evidence="1 2">MS6</strain>
    </source>
</reference>
<accession>K2QH62</accession>
<comment type="caution">
    <text evidence="1">The sequence shown here is derived from an EMBL/GenBank/DDBJ whole genome shotgun (WGS) entry which is preliminary data.</text>
</comment>
<gene>
    <name evidence="1" type="ORF">MPH_13931</name>
</gene>
<organism evidence="1 2">
    <name type="scientific">Macrophomina phaseolina (strain MS6)</name>
    <name type="common">Charcoal rot fungus</name>
    <dbReference type="NCBI Taxonomy" id="1126212"/>
    <lineage>
        <taxon>Eukaryota</taxon>
        <taxon>Fungi</taxon>
        <taxon>Dikarya</taxon>
        <taxon>Ascomycota</taxon>
        <taxon>Pezizomycotina</taxon>
        <taxon>Dothideomycetes</taxon>
        <taxon>Dothideomycetes incertae sedis</taxon>
        <taxon>Botryosphaeriales</taxon>
        <taxon>Botryosphaeriaceae</taxon>
        <taxon>Macrophomina</taxon>
    </lineage>
</organism>
<dbReference type="VEuPathDB" id="FungiDB:MPH_13931"/>
<name>K2QH62_MACPH</name>
<feature type="non-terminal residue" evidence="1">
    <location>
        <position position="1"/>
    </location>
</feature>
<evidence type="ECO:0000313" key="2">
    <source>
        <dbReference type="Proteomes" id="UP000007129"/>
    </source>
</evidence>
<dbReference type="OrthoDB" id="3798450at2759"/>
<dbReference type="EMBL" id="AHHD01000786">
    <property type="protein sequence ID" value="EKG09076.1"/>
    <property type="molecule type" value="Genomic_DNA"/>
</dbReference>
<protein>
    <submittedName>
        <fullName evidence="1">Uncharacterized protein</fullName>
    </submittedName>
</protein>